<dbReference type="InterPro" id="IPR017850">
    <property type="entry name" value="Alkaline_phosphatase_core_sf"/>
</dbReference>
<organism evidence="4 5">
    <name type="scientific">Kriegella aquimaris</name>
    <dbReference type="NCBI Taxonomy" id="192904"/>
    <lineage>
        <taxon>Bacteria</taxon>
        <taxon>Pseudomonadati</taxon>
        <taxon>Bacteroidota</taxon>
        <taxon>Flavobacteriia</taxon>
        <taxon>Flavobacteriales</taxon>
        <taxon>Flavobacteriaceae</taxon>
        <taxon>Kriegella</taxon>
    </lineage>
</organism>
<proteinExistence type="inferred from homology"/>
<dbReference type="SUPFAM" id="SSF53649">
    <property type="entry name" value="Alkaline phosphatase-like"/>
    <property type="match status" value="1"/>
</dbReference>
<evidence type="ECO:0000259" key="3">
    <source>
        <dbReference type="Pfam" id="PF00884"/>
    </source>
</evidence>
<gene>
    <name evidence="4" type="ORF">SAMN04488514_112102</name>
</gene>
<dbReference type="AlphaFoldDB" id="A0A1G9V437"/>
<feature type="domain" description="Sulfatase N-terminal" evidence="3">
    <location>
        <begin position="35"/>
        <end position="313"/>
    </location>
</feature>
<dbReference type="InterPro" id="IPR050738">
    <property type="entry name" value="Sulfatase"/>
</dbReference>
<dbReference type="GO" id="GO:0004065">
    <property type="term" value="F:arylsulfatase activity"/>
    <property type="evidence" value="ECO:0007669"/>
    <property type="project" value="TreeGrafter"/>
</dbReference>
<evidence type="ECO:0000256" key="1">
    <source>
        <dbReference type="ARBA" id="ARBA00008779"/>
    </source>
</evidence>
<name>A0A1G9V437_9FLAO</name>
<keyword evidence="2" id="KW-0378">Hydrolase</keyword>
<dbReference type="STRING" id="192904.SAMN04488514_112102"/>
<reference evidence="4 5" key="1">
    <citation type="submission" date="2016-10" db="EMBL/GenBank/DDBJ databases">
        <authorList>
            <person name="de Groot N.N."/>
        </authorList>
    </citation>
    <scope>NUCLEOTIDE SEQUENCE [LARGE SCALE GENOMIC DNA]</scope>
    <source>
        <strain evidence="4 5">DSM 19886</strain>
    </source>
</reference>
<dbReference type="EMBL" id="FNGV01000012">
    <property type="protein sequence ID" value="SDM66853.1"/>
    <property type="molecule type" value="Genomic_DNA"/>
</dbReference>
<dbReference type="Proteomes" id="UP000199440">
    <property type="component" value="Unassembled WGS sequence"/>
</dbReference>
<dbReference type="PANTHER" id="PTHR42693:SF53">
    <property type="entry name" value="ENDO-4-O-SULFATASE"/>
    <property type="match status" value="1"/>
</dbReference>
<dbReference type="RefSeq" id="WP_089893465.1">
    <property type="nucleotide sequence ID" value="NZ_FNGV01000012.1"/>
</dbReference>
<dbReference type="CDD" id="cd16027">
    <property type="entry name" value="SGSH"/>
    <property type="match status" value="1"/>
</dbReference>
<dbReference type="InterPro" id="IPR000917">
    <property type="entry name" value="Sulfatase_N"/>
</dbReference>
<keyword evidence="5" id="KW-1185">Reference proteome</keyword>
<accession>A0A1G9V437</accession>
<dbReference type="Pfam" id="PF00884">
    <property type="entry name" value="Sulfatase"/>
    <property type="match status" value="1"/>
</dbReference>
<evidence type="ECO:0000313" key="4">
    <source>
        <dbReference type="EMBL" id="SDM66853.1"/>
    </source>
</evidence>
<protein>
    <submittedName>
        <fullName evidence="4">Arylsulfatase A</fullName>
    </submittedName>
</protein>
<dbReference type="PANTHER" id="PTHR42693">
    <property type="entry name" value="ARYLSULFATASE FAMILY MEMBER"/>
    <property type="match status" value="1"/>
</dbReference>
<dbReference type="OrthoDB" id="9789742at2"/>
<comment type="similarity">
    <text evidence="1">Belongs to the sulfatase family.</text>
</comment>
<dbReference type="Gene3D" id="3.40.720.10">
    <property type="entry name" value="Alkaline Phosphatase, subunit A"/>
    <property type="match status" value="1"/>
</dbReference>
<evidence type="ECO:0000313" key="5">
    <source>
        <dbReference type="Proteomes" id="UP000199440"/>
    </source>
</evidence>
<sequence>MKNFGILILGLFCLFGCNDQKKESDPTKIAVDQRPNILWIVAEDLSPVLPSFGDSTVVTPNISRLAAEGVRYTNVFSPSGVCAPSRAAIATGMYQNHIGAQHMRTRGNGKFLPEVIQPYGAMPPADIKMHSEHLRLEGYYCSNNSKEDYQFMAPVTAWDESSKKAHWRNRGPNQPFFSIFNLGVTHESQIWAKAKDSLWVDKDLDVPVPPYLPDNEIGRTDVRRMYSNVKEMDHQVGEILAQLEEDGLLENTIIFWYADHGGPLPRQKRLLYDSGMKLPLVIRYPEKKNAGTIDDRLISFVDFKPTLLSLAGIQPPENLDGRAFAGEFESKDRREYVYGAADRFDKRYDMIRAVRDNRYKYLKNFRTEQGYYLPVAYREQMPIMQELLRMRDNGELNKNQAQWFRDKKAPEELFDTWNDPYELNSLVSNPEFKEKLEELRNECERWMTSIDDKGLMPEKEYVASIWPSGTQPKTQDPLIDGTNDRIAISCKTDGASIGYQILKDKEEVGNVWQVYKEPFSLKENERVTALAHRIGYLQSNHVSFGND</sequence>
<evidence type="ECO:0000256" key="2">
    <source>
        <dbReference type="ARBA" id="ARBA00022801"/>
    </source>
</evidence>